<dbReference type="PANTHER" id="PTHR24172:SF4">
    <property type="entry name" value="ANK_REP_REGION DOMAIN-CONTAINING PROTEIN"/>
    <property type="match status" value="1"/>
</dbReference>
<gene>
    <name evidence="1" type="ORF">TCEB3V08_LOCUS11010</name>
</gene>
<dbReference type="EMBL" id="OC322316">
    <property type="protein sequence ID" value="CAD7411600.1"/>
    <property type="molecule type" value="Genomic_DNA"/>
</dbReference>
<dbReference type="PANTHER" id="PTHR24172">
    <property type="entry name" value="ANK_REP_REGION DOMAIN-CONTAINING PROTEIN"/>
    <property type="match status" value="1"/>
</dbReference>
<dbReference type="Gene3D" id="1.25.40.20">
    <property type="entry name" value="Ankyrin repeat-containing domain"/>
    <property type="match status" value="2"/>
</dbReference>
<dbReference type="AlphaFoldDB" id="A0A7R9H7F8"/>
<evidence type="ECO:0000313" key="1">
    <source>
        <dbReference type="EMBL" id="CAD7411600.1"/>
    </source>
</evidence>
<protein>
    <submittedName>
        <fullName evidence="1">Uncharacterized protein</fullName>
    </submittedName>
</protein>
<dbReference type="SUPFAM" id="SSF48403">
    <property type="entry name" value="Ankyrin repeat"/>
    <property type="match status" value="1"/>
</dbReference>
<proteinExistence type="predicted"/>
<sequence>MLHFAAARSHGRNALFQLLQETEINIGYRDELYRTARDVAIQANLPENIQEIDKWVVHLAARGETEKLVELLLEGYDHLIDVGDEEYNRVVDVATERNHMDTVAFLQSVGTFQVWRVEGADLLRYIGVVTPGFLALGWTANDREIGVITPERREMVHQAIRQGSLEQVTSMLTPEEGVGAGLLAVGKNLYGRCSLHVAVLCQNEDVVQFIANKFPETLRVGDNLERIALHYAMGVDKVETISNILIKAGAKRVLKDLFLVIPPAYSGLLVLLDTGLARCTQFLVIPPAYSGLLVLLDTGLASCTQFLVIPPAYSGLLVLLDTGLARCTQFLVIPPAYSGLLVLLDTGLASCTQFLVIPPKYSVLLVY</sequence>
<organism evidence="1">
    <name type="scientific">Timema cristinae</name>
    <name type="common">Walking stick</name>
    <dbReference type="NCBI Taxonomy" id="61476"/>
    <lineage>
        <taxon>Eukaryota</taxon>
        <taxon>Metazoa</taxon>
        <taxon>Ecdysozoa</taxon>
        <taxon>Arthropoda</taxon>
        <taxon>Hexapoda</taxon>
        <taxon>Insecta</taxon>
        <taxon>Pterygota</taxon>
        <taxon>Neoptera</taxon>
        <taxon>Polyneoptera</taxon>
        <taxon>Phasmatodea</taxon>
        <taxon>Timematodea</taxon>
        <taxon>Timematoidea</taxon>
        <taxon>Timematidae</taxon>
        <taxon>Timema</taxon>
    </lineage>
</organism>
<accession>A0A7R9H7F8</accession>
<name>A0A7R9H7F8_TIMCR</name>
<dbReference type="InterPro" id="IPR036770">
    <property type="entry name" value="Ankyrin_rpt-contain_sf"/>
</dbReference>
<reference evidence="1" key="1">
    <citation type="submission" date="2020-11" db="EMBL/GenBank/DDBJ databases">
        <authorList>
            <person name="Tran Van P."/>
        </authorList>
    </citation>
    <scope>NUCLEOTIDE SEQUENCE</scope>
</reference>